<dbReference type="SMART" id="SM00044">
    <property type="entry name" value="CYCc"/>
    <property type="match status" value="1"/>
</dbReference>
<evidence type="ECO:0000313" key="5">
    <source>
        <dbReference type="Proteomes" id="UP000245263"/>
    </source>
</evidence>
<feature type="transmembrane region" description="Helical" evidence="2">
    <location>
        <begin position="345"/>
        <end position="366"/>
    </location>
</feature>
<dbReference type="InterPro" id="IPR029787">
    <property type="entry name" value="Nucleotide_cyclase"/>
</dbReference>
<feature type="transmembrane region" description="Helical" evidence="2">
    <location>
        <begin position="196"/>
        <end position="214"/>
    </location>
</feature>
<keyword evidence="2" id="KW-0812">Transmembrane</keyword>
<feature type="transmembrane region" description="Helical" evidence="2">
    <location>
        <begin position="221"/>
        <end position="240"/>
    </location>
</feature>
<evidence type="ECO:0000259" key="3">
    <source>
        <dbReference type="PROSITE" id="PS50125"/>
    </source>
</evidence>
<evidence type="ECO:0000313" key="4">
    <source>
        <dbReference type="EMBL" id="BDA79376.1"/>
    </source>
</evidence>
<dbReference type="InterPro" id="IPR001054">
    <property type="entry name" value="A/G_cyclase"/>
</dbReference>
<dbReference type="CDD" id="cd07302">
    <property type="entry name" value="CHD"/>
    <property type="match status" value="1"/>
</dbReference>
<organism evidence="4 5">
    <name type="scientific">Leptospira kobayashii</name>
    <dbReference type="NCBI Taxonomy" id="1917830"/>
    <lineage>
        <taxon>Bacteria</taxon>
        <taxon>Pseudomonadati</taxon>
        <taxon>Spirochaetota</taxon>
        <taxon>Spirochaetia</taxon>
        <taxon>Leptospirales</taxon>
        <taxon>Leptospiraceae</taxon>
        <taxon>Leptospira</taxon>
    </lineage>
</organism>
<keyword evidence="1" id="KW-0175">Coiled coil</keyword>
<feature type="transmembrane region" description="Helical" evidence="2">
    <location>
        <begin position="315"/>
        <end position="333"/>
    </location>
</feature>
<dbReference type="SUPFAM" id="SSF55073">
    <property type="entry name" value="Nucleotide cyclase"/>
    <property type="match status" value="1"/>
</dbReference>
<dbReference type="PROSITE" id="PS50125">
    <property type="entry name" value="GUANYLATE_CYCLASE_2"/>
    <property type="match status" value="1"/>
</dbReference>
<evidence type="ECO:0000256" key="2">
    <source>
        <dbReference type="SAM" id="Phobius"/>
    </source>
</evidence>
<dbReference type="Gene3D" id="2.60.40.2380">
    <property type="match status" value="1"/>
</dbReference>
<evidence type="ECO:0000256" key="1">
    <source>
        <dbReference type="SAM" id="Coils"/>
    </source>
</evidence>
<dbReference type="RefSeq" id="WP_109019214.1">
    <property type="nucleotide sequence ID" value="NZ_AP025028.1"/>
</dbReference>
<feature type="transmembrane region" description="Helical" evidence="2">
    <location>
        <begin position="372"/>
        <end position="393"/>
    </location>
</feature>
<keyword evidence="2" id="KW-1133">Transmembrane helix</keyword>
<feature type="transmembrane region" description="Helical" evidence="2">
    <location>
        <begin position="289"/>
        <end position="309"/>
    </location>
</feature>
<keyword evidence="2" id="KW-0472">Membrane</keyword>
<dbReference type="PANTHER" id="PTHR43081:SF1">
    <property type="entry name" value="ADENYLATE CYCLASE, TERMINAL-DIFFERENTIATION SPECIFIC"/>
    <property type="match status" value="1"/>
</dbReference>
<name>A0ABM7UKJ7_9LEPT</name>
<keyword evidence="5" id="KW-1185">Reference proteome</keyword>
<protein>
    <submittedName>
        <fullName evidence="4">Guanylate cyclase</fullName>
    </submittedName>
</protein>
<feature type="coiled-coil region" evidence="1">
    <location>
        <begin position="396"/>
        <end position="423"/>
    </location>
</feature>
<dbReference type="InterPro" id="IPR011623">
    <property type="entry name" value="7TMR_DISM_rcpt_extracell_dom1"/>
</dbReference>
<reference evidence="4 5" key="1">
    <citation type="submission" date="2021-08" db="EMBL/GenBank/DDBJ databases">
        <title>Complete genome sequence of Leptospira kobayashii strain E30.</title>
        <authorList>
            <person name="Nakao R."/>
            <person name="Nakamura S."/>
            <person name="Masuzawa T."/>
            <person name="Koizumi N."/>
        </authorList>
    </citation>
    <scope>NUCLEOTIDE SEQUENCE [LARGE SCALE GENOMIC DNA]</scope>
    <source>
        <strain evidence="4 5">E30</strain>
    </source>
</reference>
<feature type="transmembrane region" description="Helical" evidence="2">
    <location>
        <begin position="252"/>
        <end position="277"/>
    </location>
</feature>
<dbReference type="Proteomes" id="UP000245263">
    <property type="component" value="Chromosome 1"/>
</dbReference>
<dbReference type="InterPro" id="IPR011622">
    <property type="entry name" value="7TMR_DISM_rcpt_extracell_dom2"/>
</dbReference>
<accession>A0ABM7UKJ7</accession>
<feature type="domain" description="Guanylate cyclase" evidence="3">
    <location>
        <begin position="459"/>
        <end position="583"/>
    </location>
</feature>
<proteinExistence type="predicted"/>
<sequence length="707" mass="80996">MLLKKAVRILTIFILFAHVGYCKVYKGNDGSGVFTLIPSERWLYGNASAVFLFDKEKKLDINKASLLPESEWIHSKHNTAFGILETTLWYRLDVKTNTDIENWVLSLDTPSMSRIEFYVQDPITNTYTKKLGGRKVPLEELAYPNRYPVFPFFLPKGKTVRLFLKVETESATLLPLRFFTNKDFDKFDRLTSFISGSYYGAMVLLLMYNLVLFFSTKDRLFLFYCIYLFCFAFFIFNSNNQWLPLVDFSQNMFIIMLGPVFSLLSTIAATIFTWVFLFPEKESTRIKKLLKFSILMDTLALLSLSFLSIVDHIRVANIVPMFGIIVITIAAILRFKEGFIGAKYFLIAWSFLIVSVLLFILMNLGFIDYSSFISYSPMYGSLFEGVFLSLGIGDRINRLKKEREEARQALLESQKRALEEEKRINLSISRFVPNQFLEILKRKSILEVMRGDSVEREMTILFSDIRNFTRLSESNHARDVFLLLNEYMERLGPAIAKHGGFIDKYIGDAIMALFPGGPANAIHASIAMKKEVDEMRHHLTGEFQLEAGFGIHHGSVMLGTVGESNRLDTTVIGDTVNLASRLEGLTKNFGIPILASDSVRKNIDENDDLQFREIDSVIVKGKTKPVVIYEVLDADSHEIREAKNSSYPVFYQGMHHYKMRNFKTSLELFQECISACPEDNAAHSYAKRAKEFLENPPPDDWSGFLKL</sequence>
<dbReference type="Pfam" id="PF07696">
    <property type="entry name" value="7TMR-DISMED2"/>
    <property type="match status" value="1"/>
</dbReference>
<dbReference type="Pfam" id="PF00211">
    <property type="entry name" value="Guanylate_cyc"/>
    <property type="match status" value="1"/>
</dbReference>
<gene>
    <name evidence="4" type="ORF">LPTSP3_g23060</name>
</gene>
<dbReference type="PANTHER" id="PTHR43081">
    <property type="entry name" value="ADENYLATE CYCLASE, TERMINAL-DIFFERENTIATION SPECIFIC-RELATED"/>
    <property type="match status" value="1"/>
</dbReference>
<dbReference type="InterPro" id="IPR050697">
    <property type="entry name" value="Adenylyl/Guanylyl_Cyclase_3/4"/>
</dbReference>
<dbReference type="Gene3D" id="3.30.70.1230">
    <property type="entry name" value="Nucleotide cyclase"/>
    <property type="match status" value="1"/>
</dbReference>
<dbReference type="Pfam" id="PF07695">
    <property type="entry name" value="7TMR-DISM_7TM"/>
    <property type="match status" value="1"/>
</dbReference>
<dbReference type="EMBL" id="AP025028">
    <property type="protein sequence ID" value="BDA79376.1"/>
    <property type="molecule type" value="Genomic_DNA"/>
</dbReference>